<dbReference type="Proteomes" id="UP001500124">
    <property type="component" value="Unassembled WGS sequence"/>
</dbReference>
<dbReference type="Pfam" id="PF03374">
    <property type="entry name" value="ANT"/>
    <property type="match status" value="1"/>
</dbReference>
<dbReference type="RefSeq" id="WP_345672126.1">
    <property type="nucleotide sequence ID" value="NZ_BAABKC010000128.1"/>
</dbReference>
<evidence type="ECO:0000259" key="1">
    <source>
        <dbReference type="Pfam" id="PF03374"/>
    </source>
</evidence>
<comment type="caution">
    <text evidence="2">The sequence shown here is derived from an EMBL/GenBank/DDBJ whole genome shotgun (WGS) entry which is preliminary data.</text>
</comment>
<organism evidence="2 3">
    <name type="scientific">Streptomyces similanensis</name>
    <dbReference type="NCBI Taxonomy" id="1274988"/>
    <lineage>
        <taxon>Bacteria</taxon>
        <taxon>Bacillati</taxon>
        <taxon>Actinomycetota</taxon>
        <taxon>Actinomycetes</taxon>
        <taxon>Kitasatosporales</taxon>
        <taxon>Streptomycetaceae</taxon>
        <taxon>Streptomyces</taxon>
    </lineage>
</organism>
<sequence length="313" mass="34987">MSQHPTNELVLTESRSMRDQTIERTDVLDKVKTLVTLPNGFHITTEMVATYYEVPIDTIKSVVEDNAAELEENGRKVLRGPELTDFARPFGGPANLGLSPMARSLAVFSRKAVLNVGQLLTKSEVARKVRTYLLNAEEEQRTPQFPIPTSFAEALELAAAQARELEQAQAALAEAAPKIEAHDNLIQYGSNRTAGEVAKELSTPERKVMESELRRLIVHEWKWAFTKTRECGSTQYTPYAHRTDYLVLGEEKYPHETRPNCWHATMRITPAGREAIRRKLDKQNAEPAAPVAARAIAPAPTEAEIIAMFRRGA</sequence>
<evidence type="ECO:0000313" key="3">
    <source>
        <dbReference type="Proteomes" id="UP001500124"/>
    </source>
</evidence>
<accession>A0ABP9LHP9</accession>
<evidence type="ECO:0000313" key="2">
    <source>
        <dbReference type="EMBL" id="GAA5078742.1"/>
    </source>
</evidence>
<keyword evidence="3" id="KW-1185">Reference proteome</keyword>
<dbReference type="EMBL" id="BAABKC010000128">
    <property type="protein sequence ID" value="GAA5078742.1"/>
    <property type="molecule type" value="Genomic_DNA"/>
</dbReference>
<name>A0ABP9LHP9_9ACTN</name>
<protein>
    <recommendedName>
        <fullName evidence="1">Antirepressor protein C-terminal domain-containing protein</fullName>
    </recommendedName>
</protein>
<dbReference type="InterPro" id="IPR005039">
    <property type="entry name" value="Ant_C"/>
</dbReference>
<gene>
    <name evidence="2" type="ORF">GCM10023336_70730</name>
</gene>
<proteinExistence type="predicted"/>
<feature type="domain" description="Antirepressor protein C-terminal" evidence="1">
    <location>
        <begin position="170"/>
        <end position="282"/>
    </location>
</feature>
<reference evidence="3" key="1">
    <citation type="journal article" date="2019" name="Int. J. Syst. Evol. Microbiol.">
        <title>The Global Catalogue of Microorganisms (GCM) 10K type strain sequencing project: providing services to taxonomists for standard genome sequencing and annotation.</title>
        <authorList>
            <consortium name="The Broad Institute Genomics Platform"/>
            <consortium name="The Broad Institute Genome Sequencing Center for Infectious Disease"/>
            <person name="Wu L."/>
            <person name="Ma J."/>
        </authorList>
    </citation>
    <scope>NUCLEOTIDE SEQUENCE [LARGE SCALE GENOMIC DNA]</scope>
    <source>
        <strain evidence="3">JCM 18410</strain>
    </source>
</reference>